<reference evidence="3" key="4">
    <citation type="submission" date="2025-08" db="UniProtKB">
        <authorList>
            <consortium name="Ensembl"/>
        </authorList>
    </citation>
    <scope>IDENTIFICATION</scope>
</reference>
<evidence type="ECO:0000313" key="4">
    <source>
        <dbReference type="Proteomes" id="UP000314986"/>
    </source>
</evidence>
<sequence>MSSQLAQRVRQSGSPTSNRLQPLRATVPFQLRPGAAGGGGNSGCRAHTGPGEQQPEAGSRAAAPGESNVRHSISCCTSPVSKAAEKSRSHHQARSSMRRTSSLDTIIGPYLIGQWPREADGHDTTWFNEKATQTPSIWHEVRTERKNSHKRSASWGSADQLKEIAKLRHQLQRTKLSKRYGKDKGRQSPLHGDYTAMGTIQQGHPSKFIPILSANLGITKLIPRLRNSLEAINQEIEGMFIKEHGDKEVLRVGNPAEFTSLLLLRSYCMAAECVGFSRNVELKLVQCIVLGYCTLPQSLHLAPFSPFSSPVCKPSSSTPYLPPPLPWARAGSASVERSETLCEGSYISASCCCYCG</sequence>
<dbReference type="AlphaFoldDB" id="A0A4W3IK47"/>
<reference evidence="4" key="1">
    <citation type="journal article" date="2006" name="Science">
        <title>Ancient noncoding elements conserved in the human genome.</title>
        <authorList>
            <person name="Venkatesh B."/>
            <person name="Kirkness E.F."/>
            <person name="Loh Y.H."/>
            <person name="Halpern A.L."/>
            <person name="Lee A.P."/>
            <person name="Johnson J."/>
            <person name="Dandona N."/>
            <person name="Viswanathan L.D."/>
            <person name="Tay A."/>
            <person name="Venter J.C."/>
            <person name="Strausberg R.L."/>
            <person name="Brenner S."/>
        </authorList>
    </citation>
    <scope>NUCLEOTIDE SEQUENCE [LARGE SCALE GENOMIC DNA]</scope>
</reference>
<gene>
    <name evidence="3" type="primary">fam117aa</name>
</gene>
<dbReference type="GeneTree" id="ENSGT00950000183046"/>
<dbReference type="PANTHER" id="PTHR14972">
    <property type="entry name" value="AGAP011572-PA"/>
    <property type="match status" value="1"/>
</dbReference>
<reference evidence="4" key="2">
    <citation type="journal article" date="2007" name="PLoS Biol.">
        <title>Survey sequencing and comparative analysis of the elephant shark (Callorhinchus milii) genome.</title>
        <authorList>
            <person name="Venkatesh B."/>
            <person name="Kirkness E.F."/>
            <person name="Loh Y.H."/>
            <person name="Halpern A.L."/>
            <person name="Lee A.P."/>
            <person name="Johnson J."/>
            <person name="Dandona N."/>
            <person name="Viswanathan L.D."/>
            <person name="Tay A."/>
            <person name="Venter J.C."/>
            <person name="Strausberg R.L."/>
            <person name="Brenner S."/>
        </authorList>
    </citation>
    <scope>NUCLEOTIDE SEQUENCE [LARGE SCALE GENOMIC DNA]</scope>
</reference>
<name>A0A4W3IK47_CALMI</name>
<organism evidence="3 4">
    <name type="scientific">Callorhinchus milii</name>
    <name type="common">Ghost shark</name>
    <dbReference type="NCBI Taxonomy" id="7868"/>
    <lineage>
        <taxon>Eukaryota</taxon>
        <taxon>Metazoa</taxon>
        <taxon>Chordata</taxon>
        <taxon>Craniata</taxon>
        <taxon>Vertebrata</taxon>
        <taxon>Chondrichthyes</taxon>
        <taxon>Holocephali</taxon>
        <taxon>Chimaeriformes</taxon>
        <taxon>Callorhinchidae</taxon>
        <taxon>Callorhinchus</taxon>
    </lineage>
</organism>
<accession>A0A4W3IK47</accession>
<feature type="compositionally biased region" description="Polar residues" evidence="2">
    <location>
        <begin position="70"/>
        <end position="80"/>
    </location>
</feature>
<dbReference type="Proteomes" id="UP000314986">
    <property type="component" value="Unassembled WGS sequence"/>
</dbReference>
<reference evidence="4" key="3">
    <citation type="journal article" date="2014" name="Nature">
        <title>Elephant shark genome provides unique insights into gnathostome evolution.</title>
        <authorList>
            <consortium name="International Elephant Shark Genome Sequencing Consortium"/>
            <person name="Venkatesh B."/>
            <person name="Lee A.P."/>
            <person name="Ravi V."/>
            <person name="Maurya A.K."/>
            <person name="Lian M.M."/>
            <person name="Swann J.B."/>
            <person name="Ohta Y."/>
            <person name="Flajnik M.F."/>
            <person name="Sutoh Y."/>
            <person name="Kasahara M."/>
            <person name="Hoon S."/>
            <person name="Gangu V."/>
            <person name="Roy S.W."/>
            <person name="Irimia M."/>
            <person name="Korzh V."/>
            <person name="Kondrychyn I."/>
            <person name="Lim Z.W."/>
            <person name="Tay B.H."/>
            <person name="Tohari S."/>
            <person name="Kong K.W."/>
            <person name="Ho S."/>
            <person name="Lorente-Galdos B."/>
            <person name="Quilez J."/>
            <person name="Marques-Bonet T."/>
            <person name="Raney B.J."/>
            <person name="Ingham P.W."/>
            <person name="Tay A."/>
            <person name="Hillier L.W."/>
            <person name="Minx P."/>
            <person name="Boehm T."/>
            <person name="Wilson R.K."/>
            <person name="Brenner S."/>
            <person name="Warren W.C."/>
        </authorList>
    </citation>
    <scope>NUCLEOTIDE SEQUENCE [LARGE SCALE GENOMIC DNA]</scope>
</reference>
<evidence type="ECO:0000256" key="1">
    <source>
        <dbReference type="ARBA" id="ARBA00022553"/>
    </source>
</evidence>
<feature type="region of interest" description="Disordered" evidence="2">
    <location>
        <begin position="1"/>
        <end position="101"/>
    </location>
</feature>
<evidence type="ECO:0000256" key="2">
    <source>
        <dbReference type="SAM" id="MobiDB-lite"/>
    </source>
</evidence>
<dbReference type="PANTHER" id="PTHR14972:SF7">
    <property type="entry name" value="PROTEIN FAM117A"/>
    <property type="match status" value="1"/>
</dbReference>
<reference evidence="3" key="5">
    <citation type="submission" date="2025-09" db="UniProtKB">
        <authorList>
            <consortium name="Ensembl"/>
        </authorList>
    </citation>
    <scope>IDENTIFICATION</scope>
</reference>
<dbReference type="InterPro" id="IPR026642">
    <property type="entry name" value="Glcci1/FAM117"/>
</dbReference>
<evidence type="ECO:0000313" key="3">
    <source>
        <dbReference type="Ensembl" id="ENSCMIP00000021204.1"/>
    </source>
</evidence>
<proteinExistence type="predicted"/>
<feature type="compositionally biased region" description="Basic residues" evidence="2">
    <location>
        <begin position="88"/>
        <end position="97"/>
    </location>
</feature>
<protein>
    <submittedName>
        <fullName evidence="3">Uncharacterized protein</fullName>
    </submittedName>
</protein>
<dbReference type="Ensembl" id="ENSCMIT00000021588.1">
    <property type="protein sequence ID" value="ENSCMIP00000021204.1"/>
    <property type="gene ID" value="ENSCMIG00000009705.1"/>
</dbReference>
<feature type="compositionally biased region" description="Polar residues" evidence="2">
    <location>
        <begin position="1"/>
        <end position="20"/>
    </location>
</feature>
<keyword evidence="1" id="KW-0597">Phosphoprotein</keyword>
<keyword evidence="4" id="KW-1185">Reference proteome</keyword>
<dbReference type="Pfam" id="PF15388">
    <property type="entry name" value="FAM117"/>
    <property type="match status" value="1"/>
</dbReference>